<sequence length="65" mass="7703">MELSNLLEEIDQAQAELKRAVDNNSGYIGSDKWVNRCVERVNELSSELRNNYPDEYEKYIERDYS</sequence>
<name>A0A0F7KE36_9PROT</name>
<dbReference type="AlphaFoldDB" id="A0A0F7KE36"/>
<dbReference type="Proteomes" id="UP000324176">
    <property type="component" value="Unassembled WGS sequence"/>
</dbReference>
<evidence type="ECO:0000313" key="3">
    <source>
        <dbReference type="Proteomes" id="UP000034156"/>
    </source>
</evidence>
<dbReference type="EMBL" id="VNHT01000077">
    <property type="protein sequence ID" value="TYP78313.1"/>
    <property type="molecule type" value="Genomic_DNA"/>
</dbReference>
<evidence type="ECO:0000313" key="2">
    <source>
        <dbReference type="EMBL" id="TYP78313.1"/>
    </source>
</evidence>
<dbReference type="PATRIC" id="fig|44574.3.peg.1273"/>
<dbReference type="KEGG" id="nco:AAW31_05295"/>
<evidence type="ECO:0000313" key="4">
    <source>
        <dbReference type="Proteomes" id="UP000324176"/>
    </source>
</evidence>
<reference evidence="3" key="1">
    <citation type="submission" date="2015-05" db="EMBL/GenBank/DDBJ databases">
        <title>Draft genome of Nitrosomonas communis strain Nm2.</title>
        <authorList>
            <person name="Kozlowski J.A."/>
            <person name="Kits K.D."/>
            <person name="Stein L.Y."/>
        </authorList>
    </citation>
    <scope>NUCLEOTIDE SEQUENCE [LARGE SCALE GENOMIC DNA]</scope>
    <source>
        <strain evidence="3">Nm2</strain>
    </source>
</reference>
<reference evidence="2 4" key="3">
    <citation type="submission" date="2019-07" db="EMBL/GenBank/DDBJ databases">
        <title>Active sludge and wastewater microbial communities from Klosterneuburg, Austria.</title>
        <authorList>
            <person name="Wagner M."/>
        </authorList>
    </citation>
    <scope>NUCLEOTIDE SEQUENCE [LARGE SCALE GENOMIC DNA]</scope>
    <source>
        <strain evidence="2 4">Nm2</strain>
    </source>
</reference>
<organism evidence="1 3">
    <name type="scientific">Nitrosomonas communis</name>
    <dbReference type="NCBI Taxonomy" id="44574"/>
    <lineage>
        <taxon>Bacteria</taxon>
        <taxon>Pseudomonadati</taxon>
        <taxon>Pseudomonadota</taxon>
        <taxon>Betaproteobacteria</taxon>
        <taxon>Nitrosomonadales</taxon>
        <taxon>Nitrosomonadaceae</taxon>
        <taxon>Nitrosomonas</taxon>
    </lineage>
</organism>
<accession>A0A0F7KE36</accession>
<protein>
    <submittedName>
        <fullName evidence="1">Uncharacterized protein</fullName>
    </submittedName>
</protein>
<gene>
    <name evidence="1" type="ORF">AAW31_05295</name>
    <name evidence="2" type="ORF">BCL69_107719</name>
</gene>
<keyword evidence="3" id="KW-1185">Reference proteome</keyword>
<reference evidence="1 3" key="2">
    <citation type="journal article" date="2016" name="Genome Announc.">
        <title>Genome Sequence of Nitrosomonas communis Strain Nm2, a Mesophilic Ammonia-Oxidizing Bacterium Isolated from Mediterranean Soil.</title>
        <authorList>
            <person name="Kozlowski J.A."/>
            <person name="Kits K.D."/>
            <person name="Stein L.Y."/>
        </authorList>
    </citation>
    <scope>NUCLEOTIDE SEQUENCE [LARGE SCALE GENOMIC DNA]</scope>
    <source>
        <strain evidence="1 3">Nm2</strain>
    </source>
</reference>
<dbReference type="EMBL" id="CP011451">
    <property type="protein sequence ID" value="AKH37353.1"/>
    <property type="molecule type" value="Genomic_DNA"/>
</dbReference>
<dbReference type="RefSeq" id="WP_046849437.1">
    <property type="nucleotide sequence ID" value="NZ_CP011451.1"/>
</dbReference>
<proteinExistence type="predicted"/>
<evidence type="ECO:0000313" key="1">
    <source>
        <dbReference type="EMBL" id="AKH37353.1"/>
    </source>
</evidence>
<dbReference type="Proteomes" id="UP000034156">
    <property type="component" value="Chromosome"/>
</dbReference>